<dbReference type="PANTHER" id="PTHR10359:SF18">
    <property type="entry name" value="ENDONUCLEASE III"/>
    <property type="match status" value="1"/>
</dbReference>
<dbReference type="PROSITE" id="PS00764">
    <property type="entry name" value="ENDONUCLEASE_III_1"/>
    <property type="match status" value="1"/>
</dbReference>
<evidence type="ECO:0000256" key="5">
    <source>
        <dbReference type="ARBA" id="ARBA00022763"/>
    </source>
</evidence>
<accession>X1KQW3</accession>
<keyword evidence="3" id="KW-0004">4Fe-4S</keyword>
<dbReference type="CDD" id="cd00056">
    <property type="entry name" value="ENDO3c"/>
    <property type="match status" value="1"/>
</dbReference>
<dbReference type="InterPro" id="IPR011257">
    <property type="entry name" value="DNA_glycosylase"/>
</dbReference>
<keyword evidence="8" id="KW-0411">Iron-sulfur</keyword>
<dbReference type="InterPro" id="IPR004035">
    <property type="entry name" value="Endouclease-III_FeS-bd_BS"/>
</dbReference>
<evidence type="ECO:0000256" key="4">
    <source>
        <dbReference type="ARBA" id="ARBA00022723"/>
    </source>
</evidence>
<evidence type="ECO:0000256" key="2">
    <source>
        <dbReference type="ARBA" id="ARBA00008343"/>
    </source>
</evidence>
<keyword evidence="5" id="KW-0227">DNA damage</keyword>
<dbReference type="AlphaFoldDB" id="X1KQW3"/>
<evidence type="ECO:0000256" key="9">
    <source>
        <dbReference type="ARBA" id="ARBA00023204"/>
    </source>
</evidence>
<comment type="similarity">
    <text evidence="2">Belongs to the Nth/MutY family.</text>
</comment>
<protein>
    <recommendedName>
        <fullName evidence="12">HhH-GPD domain-containing protein</fullName>
    </recommendedName>
</protein>
<name>X1KQW3_9ZZZZ</name>
<dbReference type="Pfam" id="PF10576">
    <property type="entry name" value="EndIII_4Fe-2S"/>
    <property type="match status" value="1"/>
</dbReference>
<dbReference type="SMART" id="SM00525">
    <property type="entry name" value="FES"/>
    <property type="match status" value="1"/>
</dbReference>
<keyword evidence="4" id="KW-0479">Metal-binding</keyword>
<comment type="cofactor">
    <cofactor evidence="1">
        <name>[4Fe-4S] cluster</name>
        <dbReference type="ChEBI" id="CHEBI:49883"/>
    </cofactor>
</comment>
<reference evidence="11" key="1">
    <citation type="journal article" date="2014" name="Front. Microbiol.">
        <title>High frequency of phylogenetically diverse reductive dehalogenase-homologous genes in deep subseafloor sedimentary metagenomes.</title>
        <authorList>
            <person name="Kawai M."/>
            <person name="Futagami T."/>
            <person name="Toyoda A."/>
            <person name="Takaki Y."/>
            <person name="Nishi S."/>
            <person name="Hori S."/>
            <person name="Arai W."/>
            <person name="Tsubouchi T."/>
            <person name="Morono Y."/>
            <person name="Uchiyama I."/>
            <person name="Ito T."/>
            <person name="Fujiyama A."/>
            <person name="Inagaki F."/>
            <person name="Takami H."/>
        </authorList>
    </citation>
    <scope>NUCLEOTIDE SEQUENCE</scope>
    <source>
        <strain evidence="11">Expedition CK06-06</strain>
    </source>
</reference>
<proteinExistence type="inferred from homology"/>
<evidence type="ECO:0000256" key="1">
    <source>
        <dbReference type="ARBA" id="ARBA00001966"/>
    </source>
</evidence>
<dbReference type="FunFam" id="1.10.1670.10:FF:000001">
    <property type="entry name" value="Endonuclease III"/>
    <property type="match status" value="1"/>
</dbReference>
<keyword evidence="9" id="KW-0234">DNA repair</keyword>
<dbReference type="PANTHER" id="PTHR10359">
    <property type="entry name" value="A/G-SPECIFIC ADENINE GLYCOSYLASE/ENDONUCLEASE III"/>
    <property type="match status" value="1"/>
</dbReference>
<gene>
    <name evidence="11" type="ORF">S06H3_10582</name>
</gene>
<evidence type="ECO:0000256" key="10">
    <source>
        <dbReference type="ARBA" id="ARBA00023295"/>
    </source>
</evidence>
<dbReference type="EMBL" id="BARV01004933">
    <property type="protein sequence ID" value="GAI09073.1"/>
    <property type="molecule type" value="Genomic_DNA"/>
</dbReference>
<dbReference type="GO" id="GO:0019104">
    <property type="term" value="F:DNA N-glycosylase activity"/>
    <property type="evidence" value="ECO:0007669"/>
    <property type="project" value="TreeGrafter"/>
</dbReference>
<evidence type="ECO:0000256" key="6">
    <source>
        <dbReference type="ARBA" id="ARBA00022801"/>
    </source>
</evidence>
<keyword evidence="7" id="KW-0408">Iron</keyword>
<evidence type="ECO:0008006" key="12">
    <source>
        <dbReference type="Google" id="ProtNLM"/>
    </source>
</evidence>
<evidence type="ECO:0000256" key="3">
    <source>
        <dbReference type="ARBA" id="ARBA00022485"/>
    </source>
</evidence>
<dbReference type="Gene3D" id="1.10.1670.10">
    <property type="entry name" value="Helix-hairpin-Helix base-excision DNA repair enzymes (C-terminal)"/>
    <property type="match status" value="1"/>
</dbReference>
<dbReference type="InterPro" id="IPR003265">
    <property type="entry name" value="HhH-GPD_domain"/>
</dbReference>
<organism evidence="11">
    <name type="scientific">marine sediment metagenome</name>
    <dbReference type="NCBI Taxonomy" id="412755"/>
    <lineage>
        <taxon>unclassified sequences</taxon>
        <taxon>metagenomes</taxon>
        <taxon>ecological metagenomes</taxon>
    </lineage>
</organism>
<evidence type="ECO:0000256" key="7">
    <source>
        <dbReference type="ARBA" id="ARBA00023004"/>
    </source>
</evidence>
<keyword evidence="6" id="KW-0378">Hydrolase</keyword>
<dbReference type="SUPFAM" id="SSF48150">
    <property type="entry name" value="DNA-glycosylase"/>
    <property type="match status" value="1"/>
</dbReference>
<dbReference type="InterPro" id="IPR003651">
    <property type="entry name" value="Endonuclease3_FeS-loop_motif"/>
</dbReference>
<dbReference type="GO" id="GO:0051539">
    <property type="term" value="F:4 iron, 4 sulfur cluster binding"/>
    <property type="evidence" value="ECO:0007669"/>
    <property type="project" value="UniProtKB-KW"/>
</dbReference>
<dbReference type="InterPro" id="IPR023170">
    <property type="entry name" value="HhH_base_excis_C"/>
</dbReference>
<dbReference type="GO" id="GO:0046872">
    <property type="term" value="F:metal ion binding"/>
    <property type="evidence" value="ECO:0007669"/>
    <property type="project" value="UniProtKB-KW"/>
</dbReference>
<dbReference type="GO" id="GO:0006285">
    <property type="term" value="P:base-excision repair, AP site formation"/>
    <property type="evidence" value="ECO:0007669"/>
    <property type="project" value="TreeGrafter"/>
</dbReference>
<evidence type="ECO:0000313" key="11">
    <source>
        <dbReference type="EMBL" id="GAI09073.1"/>
    </source>
</evidence>
<sequence length="94" mass="10589">MGRKTANVVLANIFGKQAIIVDTHVKRISNRLGLTINPDPVKIEFDLMKIVPEDNWSSYSHRIIALGRTICLAKKPKCSICSLLKYCRYGQENA</sequence>
<evidence type="ECO:0000256" key="8">
    <source>
        <dbReference type="ARBA" id="ARBA00023014"/>
    </source>
</evidence>
<comment type="caution">
    <text evidence="11">The sequence shown here is derived from an EMBL/GenBank/DDBJ whole genome shotgun (WGS) entry which is preliminary data.</text>
</comment>
<keyword evidence="10" id="KW-0326">Glycosidase</keyword>